<reference evidence="1" key="1">
    <citation type="journal article" date="2024" name="J. Gen. Virol.">
        <title>Novel phages of Pseudomonas syringae unveil numerous potential auxiliary metabolic genes.</title>
        <authorList>
            <person name="Feltin C."/>
            <person name="Garneau J.R."/>
            <person name="Morris C.E."/>
            <person name="Berard A."/>
            <person name="Torres-Barcelo C."/>
        </authorList>
    </citation>
    <scope>NUCLEOTIDE SEQUENCE</scope>
</reference>
<gene>
    <name evidence="1" type="ORF">Pavpe01_00013</name>
</gene>
<protein>
    <submittedName>
        <fullName evidence="1">Uncharacterized protein</fullName>
    </submittedName>
</protein>
<organism evidence="1">
    <name type="scientific">Pseudomonas phage Pavpe01</name>
    <dbReference type="NCBI Taxonomy" id="3138545"/>
    <lineage>
        <taxon>Viruses</taxon>
    </lineage>
</organism>
<evidence type="ECO:0000313" key="1">
    <source>
        <dbReference type="EMBL" id="XAI69925.1"/>
    </source>
</evidence>
<sequence>MINCLRCELLRAKAKAIALSALGWEPGAIAAKLSDDYGERYYIEFKGNEHGNGWLRGLYRASKLPPHTPHLIKEFDK</sequence>
<proteinExistence type="predicted"/>
<dbReference type="EMBL" id="PP179316">
    <property type="protein sequence ID" value="XAI69925.1"/>
    <property type="molecule type" value="Genomic_DNA"/>
</dbReference>
<accession>A0AAU6W0P8</accession>
<name>A0AAU6W0P8_9VIRU</name>